<accession>A0A382DXW1</accession>
<dbReference type="InterPro" id="IPR023214">
    <property type="entry name" value="HAD_sf"/>
</dbReference>
<dbReference type="Gene3D" id="3.40.50.1000">
    <property type="entry name" value="HAD superfamily/HAD-like"/>
    <property type="match status" value="1"/>
</dbReference>
<protein>
    <submittedName>
        <fullName evidence="1">Uncharacterized protein</fullName>
    </submittedName>
</protein>
<gene>
    <name evidence="1" type="ORF">METZ01_LOCUS196092</name>
</gene>
<dbReference type="InterPro" id="IPR036412">
    <property type="entry name" value="HAD-like_sf"/>
</dbReference>
<dbReference type="Gene3D" id="1.10.40.40">
    <property type="entry name" value="Deoxyribonucleotidase, domain 2"/>
    <property type="match status" value="1"/>
</dbReference>
<reference evidence="1" key="1">
    <citation type="submission" date="2018-05" db="EMBL/GenBank/DDBJ databases">
        <authorList>
            <person name="Lanie J.A."/>
            <person name="Ng W.-L."/>
            <person name="Kazmierczak K.M."/>
            <person name="Andrzejewski T.M."/>
            <person name="Davidsen T.M."/>
            <person name="Wayne K.J."/>
            <person name="Tettelin H."/>
            <person name="Glass J.I."/>
            <person name="Rusch D."/>
            <person name="Podicherti R."/>
            <person name="Tsui H.-C.T."/>
            <person name="Winkler M.E."/>
        </authorList>
    </citation>
    <scope>NUCLEOTIDE SEQUENCE</scope>
</reference>
<name>A0A382DXW1_9ZZZZ</name>
<sequence length="172" mass="19182">MAMSKSEVKRIFVDMDGVLADFLTGCSAMIGQPLTNDAKGHSEYDKRKPELTNKRLFRNLPPMVDMYELIAYIKHTHLPWEILSAAGSVNRELVVYDKVKWIGQYVDPSIVVTCTFNGRQKAMFAKSGSVLIDDVKANIDAWEEAGGIGILHVSAEDTINTLKALRNPPSFH</sequence>
<proteinExistence type="predicted"/>
<evidence type="ECO:0000313" key="1">
    <source>
        <dbReference type="EMBL" id="SVB43238.1"/>
    </source>
</evidence>
<dbReference type="EMBL" id="UINC01041662">
    <property type="protein sequence ID" value="SVB43238.1"/>
    <property type="molecule type" value="Genomic_DNA"/>
</dbReference>
<dbReference type="SUPFAM" id="SSF56784">
    <property type="entry name" value="HAD-like"/>
    <property type="match status" value="1"/>
</dbReference>
<dbReference type="AlphaFoldDB" id="A0A382DXW1"/>
<organism evidence="1">
    <name type="scientific">marine metagenome</name>
    <dbReference type="NCBI Taxonomy" id="408172"/>
    <lineage>
        <taxon>unclassified sequences</taxon>
        <taxon>metagenomes</taxon>
        <taxon>ecological metagenomes</taxon>
    </lineage>
</organism>